<keyword evidence="4" id="KW-1185">Reference proteome</keyword>
<dbReference type="Proteomes" id="UP000008825">
    <property type="component" value="Chromosome"/>
</dbReference>
<proteinExistence type="predicted"/>
<feature type="transmembrane region" description="Helical" evidence="2">
    <location>
        <begin position="300"/>
        <end position="319"/>
    </location>
</feature>
<dbReference type="KEGG" id="gbm:Gbem_0515"/>
<feature type="region of interest" description="Disordered" evidence="1">
    <location>
        <begin position="77"/>
        <end position="115"/>
    </location>
</feature>
<evidence type="ECO:0000313" key="4">
    <source>
        <dbReference type="Proteomes" id="UP000008825"/>
    </source>
</evidence>
<dbReference type="AlphaFoldDB" id="B5ECB6"/>
<dbReference type="InterPro" id="IPR043739">
    <property type="entry name" value="DUF5684"/>
</dbReference>
<feature type="compositionally biased region" description="Basic residues" evidence="1">
    <location>
        <begin position="77"/>
        <end position="89"/>
    </location>
</feature>
<dbReference type="EMBL" id="CP001124">
    <property type="protein sequence ID" value="ACH37544.2"/>
    <property type="molecule type" value="Genomic_DNA"/>
</dbReference>
<evidence type="ECO:0000256" key="2">
    <source>
        <dbReference type="SAM" id="Phobius"/>
    </source>
</evidence>
<evidence type="ECO:0000256" key="1">
    <source>
        <dbReference type="SAM" id="MobiDB-lite"/>
    </source>
</evidence>
<organism evidence="3 4">
    <name type="scientific">Citrifermentans bemidjiense (strain ATCC BAA-1014 / DSM 16622 / JCM 12645 / Bem)</name>
    <name type="common">Geobacter bemidjiensis</name>
    <dbReference type="NCBI Taxonomy" id="404380"/>
    <lineage>
        <taxon>Bacteria</taxon>
        <taxon>Pseudomonadati</taxon>
        <taxon>Thermodesulfobacteriota</taxon>
        <taxon>Desulfuromonadia</taxon>
        <taxon>Geobacterales</taxon>
        <taxon>Geobacteraceae</taxon>
        <taxon>Citrifermentans</taxon>
    </lineage>
</organism>
<reference evidence="3 4" key="2">
    <citation type="journal article" date="2010" name="BMC Genomics">
        <title>The genome of Geobacter bemidjiensis, exemplar for the subsurface clade of Geobacter species that predominate in Fe(III)-reducing subsurface environments.</title>
        <authorList>
            <person name="Aklujkar M."/>
            <person name="Young N.D."/>
            <person name="Holmes D."/>
            <person name="Chavan M."/>
            <person name="Risso C."/>
            <person name="Kiss H.E."/>
            <person name="Han C.S."/>
            <person name="Land M.L."/>
            <person name="Lovley D.R."/>
        </authorList>
    </citation>
    <scope>NUCLEOTIDE SEQUENCE [LARGE SCALE GENOMIC DNA]</scope>
    <source>
        <strain evidence="4">ATCC BAA-1014 / DSM 16622 / JCM 12645 / Bem</strain>
    </source>
</reference>
<dbReference type="OrthoDB" id="3637276at2"/>
<dbReference type="RefSeq" id="WP_012528951.1">
    <property type="nucleotide sequence ID" value="NC_011146.1"/>
</dbReference>
<dbReference type="SUPFAM" id="SSF103473">
    <property type="entry name" value="MFS general substrate transporter"/>
    <property type="match status" value="1"/>
</dbReference>
<gene>
    <name evidence="3" type="ordered locus">Gbem_0515</name>
</gene>
<keyword evidence="2" id="KW-1133">Transmembrane helix</keyword>
<dbReference type="STRING" id="404380.Gbem_0515"/>
<reference evidence="3 4" key="1">
    <citation type="submission" date="2008-07" db="EMBL/GenBank/DDBJ databases">
        <title>Complete sequence of Geobacter bemidjiensis BEM.</title>
        <authorList>
            <consortium name="US DOE Joint Genome Institute"/>
            <person name="Lucas S."/>
            <person name="Copeland A."/>
            <person name="Lapidus A."/>
            <person name="Glavina del Rio T."/>
            <person name="Dalin E."/>
            <person name="Tice H."/>
            <person name="Bruce D."/>
            <person name="Goodwin L."/>
            <person name="Pitluck S."/>
            <person name="Kiss H."/>
            <person name="Brettin T."/>
            <person name="Detter J.C."/>
            <person name="Han C."/>
            <person name="Kuske C.R."/>
            <person name="Schmutz J."/>
            <person name="Larimer F."/>
            <person name="Land M."/>
            <person name="Hauser L."/>
            <person name="Kyrpides N."/>
            <person name="Lykidis A."/>
            <person name="Lovley D."/>
            <person name="Richardson P."/>
        </authorList>
    </citation>
    <scope>NUCLEOTIDE SEQUENCE [LARGE SCALE GENOMIC DNA]</scope>
    <source>
        <strain evidence="4">ATCC BAA-1014 / DSM 16622 / JCM 12645 / Bem</strain>
    </source>
</reference>
<dbReference type="Pfam" id="PF18936">
    <property type="entry name" value="DUF5684"/>
    <property type="match status" value="1"/>
</dbReference>
<evidence type="ECO:0000313" key="3">
    <source>
        <dbReference type="EMBL" id="ACH37544.2"/>
    </source>
</evidence>
<feature type="region of interest" description="Disordered" evidence="1">
    <location>
        <begin position="145"/>
        <end position="166"/>
    </location>
</feature>
<protein>
    <submittedName>
        <fullName evidence="3">Uncharacterized protein</fullName>
    </submittedName>
</protein>
<dbReference type="HOGENOM" id="CLU_810756_0_0_7"/>
<name>B5ECB6_CITBB</name>
<feature type="transmembrane region" description="Helical" evidence="2">
    <location>
        <begin position="219"/>
        <end position="241"/>
    </location>
</feature>
<accession>B5ECB6</accession>
<keyword evidence="2" id="KW-0812">Transmembrane</keyword>
<keyword evidence="2" id="KW-0472">Membrane</keyword>
<dbReference type="eggNOG" id="COG0681">
    <property type="taxonomic scope" value="Bacteria"/>
</dbReference>
<feature type="transmembrane region" description="Helical" evidence="2">
    <location>
        <begin position="270"/>
        <end position="293"/>
    </location>
</feature>
<sequence length="342" mass="37572">MKTLFRTWVLVLAIWLELSGMCFAKQVFLQDGSVLECEAFWRRNGEVVVKVNRDVVLNFTRSEVNIGKTFKEAKRRAAAVKRSQGHRKRSETTSVAGTPGHQGVQSAARAGEAQAAVLPAEQVPAAPKAAPVAASAPVATEAVLPEPAQGASAESGPISQTELEQRTRENAELMAQAIKKQDPELMKKAVEAQKSLVQQQKSAQTIVRKNGQPLKEPAWFKYLLMMAFSGVLIIVAMWVIFRKAGESGIKSIIPFYNLYVLMVISGKPGWWFILLFVPIVGLAIHLLTMLSLAEKFGRSAAFAVGMIFLPVFFFPMLAFGGSQYEAMPKELEFTFSEEPPVS</sequence>
<dbReference type="InterPro" id="IPR036259">
    <property type="entry name" value="MFS_trans_sf"/>
</dbReference>